<feature type="domain" description="Disease resistance R13L4/SHOC-2-like LRR" evidence="5">
    <location>
        <begin position="484"/>
        <end position="712"/>
    </location>
</feature>
<dbReference type="InterPro" id="IPR032675">
    <property type="entry name" value="LRR_dom_sf"/>
</dbReference>
<dbReference type="Proteomes" id="UP000324897">
    <property type="component" value="Chromosome 2"/>
</dbReference>
<dbReference type="InterPro" id="IPR044974">
    <property type="entry name" value="Disease_R_plants"/>
</dbReference>
<dbReference type="Gene3D" id="3.40.50.300">
    <property type="entry name" value="P-loop containing nucleotide triphosphate hydrolases"/>
    <property type="match status" value="1"/>
</dbReference>
<feature type="non-terminal residue" evidence="6">
    <location>
        <position position="1"/>
    </location>
</feature>
<evidence type="ECO:0000259" key="4">
    <source>
        <dbReference type="Pfam" id="PF23559"/>
    </source>
</evidence>
<dbReference type="PANTHER" id="PTHR23155:SF1116">
    <property type="entry name" value="OS12G0273300 PROTEIN"/>
    <property type="match status" value="1"/>
</dbReference>
<dbReference type="InterPro" id="IPR055414">
    <property type="entry name" value="LRR_R13L4/SHOC2-like"/>
</dbReference>
<dbReference type="InterPro" id="IPR036388">
    <property type="entry name" value="WH-like_DNA-bd_sf"/>
</dbReference>
<dbReference type="PRINTS" id="PR00364">
    <property type="entry name" value="DISEASERSIST"/>
</dbReference>
<feature type="domain" description="NB-ARC" evidence="3">
    <location>
        <begin position="124"/>
        <end position="261"/>
    </location>
</feature>
<dbReference type="InterPro" id="IPR002182">
    <property type="entry name" value="NB-ARC"/>
</dbReference>
<gene>
    <name evidence="6" type="ORF">EJB05_25839</name>
</gene>
<dbReference type="GO" id="GO:0043531">
    <property type="term" value="F:ADP binding"/>
    <property type="evidence" value="ECO:0007669"/>
    <property type="project" value="InterPro"/>
</dbReference>
<dbReference type="GO" id="GO:0009626">
    <property type="term" value="P:plant-type hypersensitive response"/>
    <property type="evidence" value="ECO:0007669"/>
    <property type="project" value="UniProtKB-ARBA"/>
</dbReference>
<dbReference type="EMBL" id="RWGY01000013">
    <property type="protein sequence ID" value="TVU23470.1"/>
    <property type="molecule type" value="Genomic_DNA"/>
</dbReference>
<reference evidence="6 7" key="1">
    <citation type="journal article" date="2019" name="Sci. Rep.">
        <title>A high-quality genome of Eragrostis curvula grass provides insights into Poaceae evolution and supports new strategies to enhance forage quality.</title>
        <authorList>
            <person name="Carballo J."/>
            <person name="Santos B.A.C.M."/>
            <person name="Zappacosta D."/>
            <person name="Garbus I."/>
            <person name="Selva J.P."/>
            <person name="Gallo C.A."/>
            <person name="Diaz A."/>
            <person name="Albertini E."/>
            <person name="Caccamo M."/>
            <person name="Echenique V."/>
        </authorList>
    </citation>
    <scope>NUCLEOTIDE SEQUENCE [LARGE SCALE GENOMIC DNA]</scope>
    <source>
        <strain evidence="7">cv. Victoria</strain>
        <tissue evidence="6">Leaf</tissue>
    </source>
</reference>
<dbReference type="Pfam" id="PF23598">
    <property type="entry name" value="LRR_14"/>
    <property type="match status" value="2"/>
</dbReference>
<dbReference type="Gene3D" id="1.10.10.10">
    <property type="entry name" value="Winged helix-like DNA-binding domain superfamily/Winged helix DNA-binding domain"/>
    <property type="match status" value="1"/>
</dbReference>
<dbReference type="GO" id="GO:0042742">
    <property type="term" value="P:defense response to bacterium"/>
    <property type="evidence" value="ECO:0007669"/>
    <property type="project" value="UniProtKB-ARBA"/>
</dbReference>
<evidence type="ECO:0000259" key="5">
    <source>
        <dbReference type="Pfam" id="PF23598"/>
    </source>
</evidence>
<protein>
    <submittedName>
        <fullName evidence="6">Uncharacterized protein</fullName>
    </submittedName>
</protein>
<dbReference type="OrthoDB" id="693948at2759"/>
<dbReference type="InterPro" id="IPR042197">
    <property type="entry name" value="Apaf_helical"/>
</dbReference>
<keyword evidence="7" id="KW-1185">Reference proteome</keyword>
<dbReference type="Gene3D" id="1.10.8.430">
    <property type="entry name" value="Helical domain of apoptotic protease-activating factors"/>
    <property type="match status" value="1"/>
</dbReference>
<evidence type="ECO:0000313" key="7">
    <source>
        <dbReference type="Proteomes" id="UP000324897"/>
    </source>
</evidence>
<proteinExistence type="predicted"/>
<dbReference type="AlphaFoldDB" id="A0A5J9UJU6"/>
<dbReference type="GO" id="GO:0002758">
    <property type="term" value="P:innate immune response-activating signaling pathway"/>
    <property type="evidence" value="ECO:0007669"/>
    <property type="project" value="UniProtKB-ARBA"/>
</dbReference>
<evidence type="ECO:0000259" key="3">
    <source>
        <dbReference type="Pfam" id="PF00931"/>
    </source>
</evidence>
<dbReference type="Gramene" id="TVU23470">
    <property type="protein sequence ID" value="TVU23470"/>
    <property type="gene ID" value="EJB05_25839"/>
</dbReference>
<dbReference type="InterPro" id="IPR058922">
    <property type="entry name" value="WHD_DRP"/>
</dbReference>
<dbReference type="Pfam" id="PF00931">
    <property type="entry name" value="NB-ARC"/>
    <property type="match status" value="1"/>
</dbReference>
<dbReference type="Gene3D" id="3.80.10.10">
    <property type="entry name" value="Ribonuclease Inhibitor"/>
    <property type="match status" value="1"/>
</dbReference>
<dbReference type="Pfam" id="PF23559">
    <property type="entry name" value="WHD_DRP"/>
    <property type="match status" value="1"/>
</dbReference>
<dbReference type="PANTHER" id="PTHR23155">
    <property type="entry name" value="DISEASE RESISTANCE PROTEIN RP"/>
    <property type="match status" value="1"/>
</dbReference>
<evidence type="ECO:0000256" key="2">
    <source>
        <dbReference type="ARBA" id="ARBA00022821"/>
    </source>
</evidence>
<feature type="domain" description="Disease resistance protein winged helix" evidence="4">
    <location>
        <begin position="364"/>
        <end position="434"/>
    </location>
</feature>
<evidence type="ECO:0000313" key="6">
    <source>
        <dbReference type="EMBL" id="TVU23470.1"/>
    </source>
</evidence>
<sequence length="908" mass="103189">MEDVLITFLDSAEGGHEHFDHESLIERLKKNMAGAYNMVVSGPSNHRENAIMIDDINERLNNVIERRGRYTVDGIVANSATMSSVNPLLDAKYKEVTQLVGIDNQSSKLISMLSLQEDGEPKTKTMKIVSLVGPGGLGKTTLAKAMYDKLNRIKFRCTAFVPVGRDRELKEVFLNILMDLDKEYTGLKYRAFNQMQLINELREFLGSKRYLIVLDDIRKTKSWDELKLALAENNSESIIITTTRNSAVAEQADEIYKLQPLPYKKSRKLFYTRIFGGEGKCPDNQLDKLSDKILKKCNGVPLAIITMASLLVGKSREQWTEVCNSVAFHDKVNNHVTDTEWILSLSYYDLPAHLKTCLLYLSAFPEYDIIDKDSLIWKWIAEDFVHNKPGTGYFEVGEEYFNELINRRMIEPVESKYLCGFIVGCRVHDMVLDLLRIKLQQENFVTIFYNDEGTSLQRRVRRLVYQNSVMEATFYHDRHINQLHLRSLIACTCDHKGLSLLGFELLRVLALEGCSREGFIHLEHLESLIHLRYLGLRSTHINELPKRIGALKSLQTLDINDTSIKELPSSIGQATQLICLCAGMAKVPNGVIEKLTFMEELEISVHEDTVGKFVRELGNLRELRVLKAELDVTEKNMQSDFVQSLLNLHKIQNLDLSGHIKDIDQALCDTLVLPQTLQYLILLAIRFPSLPSSLINPSRLPKLSHLDLSCGSVSFTVGNEQHDVLAVDTETRKDAPAVMPNLERLEFQVHVDNLMHANGSSDNLGLEYLPLFQKVRVEFRCEYAFSDDVEKDEAALRKEVEVLHPNRPMLVMEMYGKNEMKRYVPAQCSHRLVVTVNDDLATEVQEDVNKSRGGSVAATQALAIEAIEMIKSMHPPKMYTSFNSAPALWETDGKKSLYHFAFTKYNGS</sequence>
<dbReference type="SUPFAM" id="SSF52047">
    <property type="entry name" value="RNI-like"/>
    <property type="match status" value="1"/>
</dbReference>
<comment type="caution">
    <text evidence="6">The sequence shown here is derived from an EMBL/GenBank/DDBJ whole genome shotgun (WGS) entry which is preliminary data.</text>
</comment>
<keyword evidence="2" id="KW-0611">Plant defense</keyword>
<dbReference type="SUPFAM" id="SSF52540">
    <property type="entry name" value="P-loop containing nucleoside triphosphate hydrolases"/>
    <property type="match status" value="1"/>
</dbReference>
<accession>A0A5J9UJU6</accession>
<evidence type="ECO:0000256" key="1">
    <source>
        <dbReference type="ARBA" id="ARBA00022737"/>
    </source>
</evidence>
<dbReference type="InterPro" id="IPR027417">
    <property type="entry name" value="P-loop_NTPase"/>
</dbReference>
<keyword evidence="1" id="KW-0677">Repeat</keyword>
<feature type="domain" description="Disease resistance R13L4/SHOC-2-like LRR" evidence="5">
    <location>
        <begin position="736"/>
        <end position="809"/>
    </location>
</feature>
<organism evidence="6 7">
    <name type="scientific">Eragrostis curvula</name>
    <name type="common">weeping love grass</name>
    <dbReference type="NCBI Taxonomy" id="38414"/>
    <lineage>
        <taxon>Eukaryota</taxon>
        <taxon>Viridiplantae</taxon>
        <taxon>Streptophyta</taxon>
        <taxon>Embryophyta</taxon>
        <taxon>Tracheophyta</taxon>
        <taxon>Spermatophyta</taxon>
        <taxon>Magnoliopsida</taxon>
        <taxon>Liliopsida</taxon>
        <taxon>Poales</taxon>
        <taxon>Poaceae</taxon>
        <taxon>PACMAD clade</taxon>
        <taxon>Chloridoideae</taxon>
        <taxon>Eragrostideae</taxon>
        <taxon>Eragrostidinae</taxon>
        <taxon>Eragrostis</taxon>
    </lineage>
</organism>
<name>A0A5J9UJU6_9POAL</name>
<dbReference type="FunFam" id="1.10.10.10:FF:000322">
    <property type="entry name" value="Probable disease resistance protein At1g63360"/>
    <property type="match status" value="1"/>
</dbReference>